<reference evidence="1 2" key="1">
    <citation type="submission" date="2020-11" db="EMBL/GenBank/DDBJ databases">
        <title>Pseudonocardia abyssalis sp. nov. and Pseudonocardia oceani sp. nov., description and phylogenomic analysis of two novel actinomycetes isolated from the deep Southern Ocean.</title>
        <authorList>
            <person name="Parra J."/>
        </authorList>
    </citation>
    <scope>NUCLEOTIDE SEQUENCE [LARGE SCALE GENOMIC DNA]</scope>
    <source>
        <strain evidence="1 2">KRD-168</strain>
    </source>
</reference>
<name>A0ABS6V1K0_9PSEU</name>
<protein>
    <submittedName>
        <fullName evidence="1">Uncharacterized protein</fullName>
    </submittedName>
</protein>
<dbReference type="RefSeq" id="WP_218605129.1">
    <property type="nucleotide sequence ID" value="NZ_JADQDJ010000305.1"/>
</dbReference>
<evidence type="ECO:0000313" key="1">
    <source>
        <dbReference type="EMBL" id="MBW0137849.1"/>
    </source>
</evidence>
<proteinExistence type="predicted"/>
<keyword evidence="2" id="KW-1185">Reference proteome</keyword>
<organism evidence="1 2">
    <name type="scientific">Pseudonocardia abyssalis</name>
    <dbReference type="NCBI Taxonomy" id="2792008"/>
    <lineage>
        <taxon>Bacteria</taxon>
        <taxon>Bacillati</taxon>
        <taxon>Actinomycetota</taxon>
        <taxon>Actinomycetes</taxon>
        <taxon>Pseudonocardiales</taxon>
        <taxon>Pseudonocardiaceae</taxon>
        <taxon>Pseudonocardia</taxon>
    </lineage>
</organism>
<comment type="caution">
    <text evidence="1">The sequence shown here is derived from an EMBL/GenBank/DDBJ whole genome shotgun (WGS) entry which is preliminary data.</text>
</comment>
<accession>A0ABS6V1K0</accession>
<evidence type="ECO:0000313" key="2">
    <source>
        <dbReference type="Proteomes" id="UP000694287"/>
    </source>
</evidence>
<dbReference type="EMBL" id="JADQDK010000001">
    <property type="protein sequence ID" value="MBW0137849.1"/>
    <property type="molecule type" value="Genomic_DNA"/>
</dbReference>
<gene>
    <name evidence="1" type="ORF">I4I81_26810</name>
</gene>
<dbReference type="Proteomes" id="UP000694287">
    <property type="component" value="Unassembled WGS sequence"/>
</dbReference>
<sequence>MDPRVVVNPAQARQLLAAVTYVGGRRRQDQDRGRRLHAFSARIHYAGLRPGEVQLPREADCALPASGW</sequence>